<evidence type="ECO:0000259" key="6">
    <source>
        <dbReference type="PROSITE" id="PS50240"/>
    </source>
</evidence>
<dbReference type="InterPro" id="IPR009003">
    <property type="entry name" value="Peptidase_S1_PA"/>
</dbReference>
<evidence type="ECO:0000256" key="2">
    <source>
        <dbReference type="ARBA" id="ARBA00022801"/>
    </source>
</evidence>
<feature type="domain" description="Peptidase S1" evidence="6">
    <location>
        <begin position="11"/>
        <end position="249"/>
    </location>
</feature>
<gene>
    <name evidence="7" type="ORF">PHYEVI_LOCUS2217</name>
</gene>
<dbReference type="PANTHER" id="PTHR24276:SF96">
    <property type="entry name" value="PEPTIDASE S1 DOMAIN-CONTAINING PROTEIN"/>
    <property type="match status" value="1"/>
</dbReference>
<keyword evidence="1" id="KW-0645">Protease</keyword>
<feature type="signal peptide" evidence="5">
    <location>
        <begin position="1"/>
        <end position="20"/>
    </location>
</feature>
<dbReference type="InterPro" id="IPR043504">
    <property type="entry name" value="Peptidase_S1_PA_chymotrypsin"/>
</dbReference>
<feature type="chain" id="PRO_5040375344" description="Peptidase S1 domain-containing protein" evidence="5">
    <location>
        <begin position="21"/>
        <end position="283"/>
    </location>
</feature>
<keyword evidence="4" id="KW-1015">Disulfide bond</keyword>
<evidence type="ECO:0000256" key="5">
    <source>
        <dbReference type="SAM" id="SignalP"/>
    </source>
</evidence>
<organism evidence="7 8">
    <name type="scientific">Phyllotreta striolata</name>
    <name type="common">Striped flea beetle</name>
    <name type="synonym">Crioceris striolata</name>
    <dbReference type="NCBI Taxonomy" id="444603"/>
    <lineage>
        <taxon>Eukaryota</taxon>
        <taxon>Metazoa</taxon>
        <taxon>Ecdysozoa</taxon>
        <taxon>Arthropoda</taxon>
        <taxon>Hexapoda</taxon>
        <taxon>Insecta</taxon>
        <taxon>Pterygota</taxon>
        <taxon>Neoptera</taxon>
        <taxon>Endopterygota</taxon>
        <taxon>Coleoptera</taxon>
        <taxon>Polyphaga</taxon>
        <taxon>Cucujiformia</taxon>
        <taxon>Chrysomeloidea</taxon>
        <taxon>Chrysomelidae</taxon>
        <taxon>Galerucinae</taxon>
        <taxon>Alticini</taxon>
        <taxon>Phyllotreta</taxon>
    </lineage>
</organism>
<keyword evidence="8" id="KW-1185">Reference proteome</keyword>
<evidence type="ECO:0000256" key="3">
    <source>
        <dbReference type="ARBA" id="ARBA00022825"/>
    </source>
</evidence>
<dbReference type="AlphaFoldDB" id="A0A9N9XJ07"/>
<keyword evidence="3" id="KW-0720">Serine protease</keyword>
<dbReference type="Gene3D" id="2.40.10.10">
    <property type="entry name" value="Trypsin-like serine proteases"/>
    <property type="match status" value="1"/>
</dbReference>
<dbReference type="Proteomes" id="UP001153712">
    <property type="component" value="Chromosome 11"/>
</dbReference>
<dbReference type="OrthoDB" id="6732254at2759"/>
<evidence type="ECO:0000313" key="7">
    <source>
        <dbReference type="EMBL" id="CAG9855775.1"/>
    </source>
</evidence>
<dbReference type="GO" id="GO:0004252">
    <property type="term" value="F:serine-type endopeptidase activity"/>
    <property type="evidence" value="ECO:0007669"/>
    <property type="project" value="InterPro"/>
</dbReference>
<dbReference type="SUPFAM" id="SSF50494">
    <property type="entry name" value="Trypsin-like serine proteases"/>
    <property type="match status" value="1"/>
</dbReference>
<proteinExistence type="predicted"/>
<dbReference type="GO" id="GO:0006508">
    <property type="term" value="P:proteolysis"/>
    <property type="evidence" value="ECO:0007669"/>
    <property type="project" value="UniProtKB-KW"/>
</dbReference>
<keyword evidence="2" id="KW-0378">Hydrolase</keyword>
<reference evidence="7" key="1">
    <citation type="submission" date="2022-01" db="EMBL/GenBank/DDBJ databases">
        <authorList>
            <person name="King R."/>
        </authorList>
    </citation>
    <scope>NUCLEOTIDE SEQUENCE</scope>
</reference>
<dbReference type="EMBL" id="OU900104">
    <property type="protein sequence ID" value="CAG9855775.1"/>
    <property type="molecule type" value="Genomic_DNA"/>
</dbReference>
<evidence type="ECO:0000256" key="4">
    <source>
        <dbReference type="ARBA" id="ARBA00023157"/>
    </source>
</evidence>
<sequence>MFKRLLFIFVLSTGIFQCLSEDADECDPTSLVSIRKKGNNETVHVSGGISLSLNWVITVADLFHKEEAEDLFIGTGPEIVKNLLNYRGQLYAVTSIVIHPQFNESSLANNLAMLYIKNPLKHVTPARIPETELEEDITFTFCKTDTSLIKWTLTENFLELVCQYVGFPNFYDCIEKYKNANKFEVTEIEHECLDDAENRSGEEIIFSEKGLPLFCNDTLMAISSFRLNNYPLVISRLDRHLEFIKESMESEDDTNENALKAMRNNVGRMVFNRLLLLLLFVRN</sequence>
<accession>A0A9N9XJ07</accession>
<dbReference type="PROSITE" id="PS50240">
    <property type="entry name" value="TRYPSIN_DOM"/>
    <property type="match status" value="1"/>
</dbReference>
<evidence type="ECO:0000313" key="8">
    <source>
        <dbReference type="Proteomes" id="UP001153712"/>
    </source>
</evidence>
<name>A0A9N9XJ07_PHYSR</name>
<dbReference type="InterPro" id="IPR050430">
    <property type="entry name" value="Peptidase_S1"/>
</dbReference>
<dbReference type="Pfam" id="PF00089">
    <property type="entry name" value="Trypsin"/>
    <property type="match status" value="1"/>
</dbReference>
<dbReference type="PANTHER" id="PTHR24276">
    <property type="entry name" value="POLYSERASE-RELATED"/>
    <property type="match status" value="1"/>
</dbReference>
<dbReference type="InterPro" id="IPR001254">
    <property type="entry name" value="Trypsin_dom"/>
</dbReference>
<protein>
    <recommendedName>
        <fullName evidence="6">Peptidase S1 domain-containing protein</fullName>
    </recommendedName>
</protein>
<evidence type="ECO:0000256" key="1">
    <source>
        <dbReference type="ARBA" id="ARBA00022670"/>
    </source>
</evidence>
<keyword evidence="5" id="KW-0732">Signal</keyword>